<protein>
    <submittedName>
        <fullName evidence="1">11866_t:CDS:1</fullName>
    </submittedName>
</protein>
<evidence type="ECO:0000313" key="1">
    <source>
        <dbReference type="EMBL" id="CAG8627983.1"/>
    </source>
</evidence>
<accession>A0ACA9N2U9</accession>
<dbReference type="Proteomes" id="UP000789525">
    <property type="component" value="Unassembled WGS sequence"/>
</dbReference>
<evidence type="ECO:0000313" key="2">
    <source>
        <dbReference type="Proteomes" id="UP000789525"/>
    </source>
</evidence>
<organism evidence="1 2">
    <name type="scientific">Acaulospora colombiana</name>
    <dbReference type="NCBI Taxonomy" id="27376"/>
    <lineage>
        <taxon>Eukaryota</taxon>
        <taxon>Fungi</taxon>
        <taxon>Fungi incertae sedis</taxon>
        <taxon>Mucoromycota</taxon>
        <taxon>Glomeromycotina</taxon>
        <taxon>Glomeromycetes</taxon>
        <taxon>Diversisporales</taxon>
        <taxon>Acaulosporaceae</taxon>
        <taxon>Acaulospora</taxon>
    </lineage>
</organism>
<reference evidence="1" key="1">
    <citation type="submission" date="2021-06" db="EMBL/GenBank/DDBJ databases">
        <authorList>
            <person name="Kallberg Y."/>
            <person name="Tangrot J."/>
            <person name="Rosling A."/>
        </authorList>
    </citation>
    <scope>NUCLEOTIDE SEQUENCE</scope>
    <source>
        <strain evidence="1">CL356</strain>
    </source>
</reference>
<sequence>MPSTDRQTALDLYKYVKYFLQERNSYLSLSSASPDLNIPLYLRSSVELEERLRQVSKHKPPYDKQVTALRISLRDHYERIVLLDYELSQSKEVEQNLWKYVYYKFIEEYRKKIRASLNSGEKSKGAPRKLSSAFRSFLQEATGFYHDFVKKLAVHFGLKQLDPIIQKFGSTLESTDTSHCPYDDDIKQKVVLSCHKILIFLGDLARYRELQNDKLRKNWSTACDYYNNARQLVPESGNPHNQLAVIATYNADDLSAVYHYYRSLVLRYPFLTAKDNISLLFQKVMKSSTETSERVQENSREIGNRRRFSHQRQTNKSRTGDATQSFFADFIRLHSILYLREGIEFYSELKNSELNKLRELTQARALDSDQLLKFTVINMAALYVIRRTSNGENAHSDHGLKATNSAHSQSSKKFLVEKHAVMLILDTLSTLLEMCNFELTDVVNGGLEQNRNAVQILPAPIKRSLMSIRVSVKWIYSSLDYLTRISTQISNDPFLKDEFVNFARFWEQFAKFLNTMERLFPHEHGAPLD</sequence>
<proteinExistence type="predicted"/>
<keyword evidence="2" id="KW-1185">Reference proteome</keyword>
<gene>
    <name evidence="1" type="ORF">ACOLOM_LOCUS7540</name>
</gene>
<feature type="non-terminal residue" evidence="1">
    <location>
        <position position="529"/>
    </location>
</feature>
<name>A0ACA9N2U9_9GLOM</name>
<comment type="caution">
    <text evidence="1">The sequence shown here is derived from an EMBL/GenBank/DDBJ whole genome shotgun (WGS) entry which is preliminary data.</text>
</comment>
<dbReference type="EMBL" id="CAJVPT010017659">
    <property type="protein sequence ID" value="CAG8627983.1"/>
    <property type="molecule type" value="Genomic_DNA"/>
</dbReference>